<protein>
    <submittedName>
        <fullName evidence="3">D-alanyl-D-alanine carboxypeptidase</fullName>
    </submittedName>
</protein>
<keyword evidence="2" id="KW-0378">Hydrolase</keyword>
<name>A0A926XX66_9BACT</name>
<comment type="caution">
    <text evidence="3">The sequence shown here is derived from an EMBL/GenBank/DDBJ whole genome shotgun (WGS) entry which is preliminary data.</text>
</comment>
<organism evidence="3 4">
    <name type="scientific">Spirosoma profusum</name>
    <dbReference type="NCBI Taxonomy" id="2771354"/>
    <lineage>
        <taxon>Bacteria</taxon>
        <taxon>Pseudomonadati</taxon>
        <taxon>Bacteroidota</taxon>
        <taxon>Cytophagia</taxon>
        <taxon>Cytophagales</taxon>
        <taxon>Cytophagaceae</taxon>
        <taxon>Spirosoma</taxon>
    </lineage>
</organism>
<dbReference type="PANTHER" id="PTHR30023:SF0">
    <property type="entry name" value="PENICILLIN-SENSITIVE CARBOXYPEPTIDASE A"/>
    <property type="match status" value="1"/>
</dbReference>
<evidence type="ECO:0000313" key="3">
    <source>
        <dbReference type="EMBL" id="MBD2702514.1"/>
    </source>
</evidence>
<sequence length="429" mass="48340">MKALLSVLIPLLLVGCSPAKRISRTLRIQPTYTDHFTGVALYDPVRKKHLIQYNADKPFTPASNTKLFSFYAGLVSLRDSLPALRYAVRSDSLIFWGTGNPLLLHPDLPDTSALAFLRKRPERLFFSAENYKGPRFGAGWAWDDYNDDYSAELASMPIYGNVLRFPKGKLLSTQIKPRQFADSTSVLPDSKIGSGVRRMEFANRFTRLTDVQKSQQDVPFRWSPGLVAQLLSDTLHRSVVLVNLPVPENTKLLRGSSADSLYKRMLHVSDNQFAEQVLFMISAERSASMLEPGVELRRIADSLRLTTPEGRNAARWVDGSGLSRYNVFTPNVLIDLLIKIYALVPQQRLFTLLPAAGQSGTLRNMDMHGKPYVFAKSGSMTGVYNLSGYVLTKQNKLLYFSIMHNNFTQPVSEMRQRTAALLKEIHEQF</sequence>
<dbReference type="PRINTS" id="PR00922">
    <property type="entry name" value="DADACBPTASE3"/>
</dbReference>
<dbReference type="GO" id="GO:0006508">
    <property type="term" value="P:proteolysis"/>
    <property type="evidence" value="ECO:0007669"/>
    <property type="project" value="InterPro"/>
</dbReference>
<dbReference type="InterPro" id="IPR000667">
    <property type="entry name" value="Peptidase_S13"/>
</dbReference>
<dbReference type="GO" id="GO:0000270">
    <property type="term" value="P:peptidoglycan metabolic process"/>
    <property type="evidence" value="ECO:0007669"/>
    <property type="project" value="TreeGrafter"/>
</dbReference>
<keyword evidence="3" id="KW-0121">Carboxypeptidase</keyword>
<dbReference type="Proteomes" id="UP000598820">
    <property type="component" value="Unassembled WGS sequence"/>
</dbReference>
<accession>A0A926XX66</accession>
<dbReference type="PANTHER" id="PTHR30023">
    <property type="entry name" value="D-ALANYL-D-ALANINE CARBOXYPEPTIDASE"/>
    <property type="match status" value="1"/>
</dbReference>
<proteinExistence type="inferred from homology"/>
<evidence type="ECO:0000256" key="2">
    <source>
        <dbReference type="ARBA" id="ARBA00022801"/>
    </source>
</evidence>
<dbReference type="EMBL" id="JACWZY010000015">
    <property type="protein sequence ID" value="MBD2702514.1"/>
    <property type="molecule type" value="Genomic_DNA"/>
</dbReference>
<dbReference type="SUPFAM" id="SSF56601">
    <property type="entry name" value="beta-lactamase/transpeptidase-like"/>
    <property type="match status" value="1"/>
</dbReference>
<gene>
    <name evidence="3" type="ORF">IC229_17835</name>
</gene>
<comment type="similarity">
    <text evidence="1">Belongs to the peptidase S13 family.</text>
</comment>
<dbReference type="GO" id="GO:0004185">
    <property type="term" value="F:serine-type carboxypeptidase activity"/>
    <property type="evidence" value="ECO:0007669"/>
    <property type="project" value="InterPro"/>
</dbReference>
<evidence type="ECO:0000313" key="4">
    <source>
        <dbReference type="Proteomes" id="UP000598820"/>
    </source>
</evidence>
<dbReference type="InterPro" id="IPR012338">
    <property type="entry name" value="Beta-lactam/transpept-like"/>
</dbReference>
<dbReference type="Pfam" id="PF02113">
    <property type="entry name" value="Peptidase_S13"/>
    <property type="match status" value="1"/>
</dbReference>
<keyword evidence="3" id="KW-0645">Protease</keyword>
<dbReference type="PROSITE" id="PS51257">
    <property type="entry name" value="PROKAR_LIPOPROTEIN"/>
    <property type="match status" value="1"/>
</dbReference>
<dbReference type="Gene3D" id="3.40.710.10">
    <property type="entry name" value="DD-peptidase/beta-lactamase superfamily"/>
    <property type="match status" value="2"/>
</dbReference>
<dbReference type="RefSeq" id="WP_190888367.1">
    <property type="nucleotide sequence ID" value="NZ_JACWZY010000015.1"/>
</dbReference>
<evidence type="ECO:0000256" key="1">
    <source>
        <dbReference type="ARBA" id="ARBA00006096"/>
    </source>
</evidence>
<reference evidence="3" key="1">
    <citation type="submission" date="2020-09" db="EMBL/GenBank/DDBJ databases">
        <authorList>
            <person name="Kim M.K."/>
        </authorList>
    </citation>
    <scope>NUCLEOTIDE SEQUENCE</scope>
    <source>
        <strain evidence="3">BT702</strain>
    </source>
</reference>
<dbReference type="AlphaFoldDB" id="A0A926XX66"/>
<keyword evidence="4" id="KW-1185">Reference proteome</keyword>